<evidence type="ECO:0000259" key="2">
    <source>
        <dbReference type="PROSITE" id="PS50853"/>
    </source>
</evidence>
<dbReference type="Proteomes" id="UP000282529">
    <property type="component" value="Unassembled WGS sequence"/>
</dbReference>
<evidence type="ECO:0000313" key="5">
    <source>
        <dbReference type="Proteomes" id="UP000282529"/>
    </source>
</evidence>
<dbReference type="CDD" id="cd00063">
    <property type="entry name" value="FN3"/>
    <property type="match status" value="1"/>
</dbReference>
<feature type="region of interest" description="Disordered" evidence="1">
    <location>
        <begin position="439"/>
        <end position="492"/>
    </location>
</feature>
<dbReference type="InterPro" id="IPR013783">
    <property type="entry name" value="Ig-like_fold"/>
</dbReference>
<dbReference type="EMBL" id="RQPI01000024">
    <property type="protein sequence ID" value="RQW08084.1"/>
    <property type="molecule type" value="Genomic_DNA"/>
</dbReference>
<evidence type="ECO:0000259" key="3">
    <source>
        <dbReference type="PROSITE" id="PS51272"/>
    </source>
</evidence>
<protein>
    <recommendedName>
        <fullName evidence="6">S-layer homology domain-containing protein</fullName>
    </recommendedName>
</protein>
<dbReference type="PANTHER" id="PTHR43308">
    <property type="entry name" value="OUTER MEMBRANE PROTEIN ALPHA-RELATED"/>
    <property type="match status" value="1"/>
</dbReference>
<name>A0A3N9NYZ5_9BACL</name>
<accession>A0A3N9NYZ5</accession>
<dbReference type="Pfam" id="PF00395">
    <property type="entry name" value="SLH"/>
    <property type="match status" value="3"/>
</dbReference>
<dbReference type="SUPFAM" id="SSF49265">
    <property type="entry name" value="Fibronectin type III"/>
    <property type="match status" value="1"/>
</dbReference>
<reference evidence="4 5" key="1">
    <citation type="submission" date="2018-11" db="EMBL/GenBank/DDBJ databases">
        <title>Genome sequence of strain 7197.</title>
        <authorList>
            <person name="Gao J."/>
            <person name="Sun J."/>
        </authorList>
    </citation>
    <scope>NUCLEOTIDE SEQUENCE [LARGE SCALE GENOMIC DNA]</scope>
    <source>
        <strain evidence="4 5">7197</strain>
    </source>
</reference>
<feature type="domain" description="SLH" evidence="3">
    <location>
        <begin position="30"/>
        <end position="88"/>
    </location>
</feature>
<gene>
    <name evidence="4" type="ORF">EH198_23345</name>
</gene>
<dbReference type="PROSITE" id="PS50853">
    <property type="entry name" value="FN3"/>
    <property type="match status" value="1"/>
</dbReference>
<feature type="compositionally biased region" description="Pro residues" evidence="1">
    <location>
        <begin position="458"/>
        <end position="473"/>
    </location>
</feature>
<evidence type="ECO:0008006" key="6">
    <source>
        <dbReference type="Google" id="ProtNLM"/>
    </source>
</evidence>
<evidence type="ECO:0000313" key="4">
    <source>
        <dbReference type="EMBL" id="RQW08084.1"/>
    </source>
</evidence>
<keyword evidence="5" id="KW-1185">Reference proteome</keyword>
<feature type="compositionally biased region" description="Pro residues" evidence="1">
    <location>
        <begin position="481"/>
        <end position="492"/>
    </location>
</feature>
<dbReference type="InterPro" id="IPR051465">
    <property type="entry name" value="Cell_Envelope_Struct_Comp"/>
</dbReference>
<dbReference type="InterPro" id="IPR003961">
    <property type="entry name" value="FN3_dom"/>
</dbReference>
<dbReference type="SUPFAM" id="SSF63829">
    <property type="entry name" value="Calcium-dependent phosphotriesterase"/>
    <property type="match status" value="1"/>
</dbReference>
<feature type="domain" description="Fibronectin type-III" evidence="2">
    <location>
        <begin position="658"/>
        <end position="754"/>
    </location>
</feature>
<dbReference type="RefSeq" id="WP_124697879.1">
    <property type="nucleotide sequence ID" value="NZ_JBHUFE010000022.1"/>
</dbReference>
<organism evidence="4 5">
    <name type="scientific">Paenibacillus rhizophilus</name>
    <dbReference type="NCBI Taxonomy" id="1850366"/>
    <lineage>
        <taxon>Bacteria</taxon>
        <taxon>Bacillati</taxon>
        <taxon>Bacillota</taxon>
        <taxon>Bacilli</taxon>
        <taxon>Bacillales</taxon>
        <taxon>Paenibacillaceae</taxon>
        <taxon>Paenibacillus</taxon>
    </lineage>
</organism>
<dbReference type="InterPro" id="IPR001119">
    <property type="entry name" value="SLH_dom"/>
</dbReference>
<sequence length="1078" mass="117053">MLGRLLGRAAFIVIIFVVQVLSFSGLSYAESQTSLNDINRHWAEEEIKEWISNGLISGYADRTFQPDKVITRAEFISLANKAFGFFHKADQTFKDVPQGKWFYNDVSKAKFTGYISGFGDGTFRPDQPITREQSAKIIYQLMQLEEGTVARDTEAFQDDQQMSAWSKPYIKAVASKGYLKGYPDKSFRPQKPITRAEAVAMLDQAVGQLIHQPGTYELKNTVGGNLTINSGGVTLKNAVIKGDLILAAGIGEGEVLLDHVTVEGRTIVNGGGENSIVIQDSTMNQVMVQKDLGRVRLFTKGDTSISNTVVKSGAKLEEEQGNEAFKSVSVESTSVNDLVQFEGTFVKVAVKATVTIEISDQSTIALLETYTGSEGSAIKLLDNAVLKVIILQAAAKITGEGTILKAQINAEGVSFEQLVKEYILSETVKVVLIGGKEVGSSSPVPTVPSPGAINPQGPVSPTPASPAPVPPAVNPENPVSPEQPPVEQPAPEPGKVLDIRAAFIVQDKLYTLYPATDDYSAVKWMVTNSVTQDTYQTEYDETVQDVGIYSISGGALPPAAYDVTNPNSSQHYSGVMLSSITVNDSVYAKVYYSGSEMISYQINDSYTVHDLGNQMPAQAVPLAAGDTLAMVYGDQFQVFATWNGSGWELDAINDQLETPTHLTASTVSNKAIALQWNPVANADQYHIYYSATPTGDFVSLKDQNGQPVTVTGTTYVDGTNLPHTTRYYVVTAAKAGIGMESGPSSVAFATTYYNAHISLDFQITDTVRHPSEPILYITDKSNKKLYRINYVTGEKDSISFALAPESLTYADGKIYVSLLKAEHSSYTFIEKQQGAIAVVDAATFTLAGTHDIAIDPYDIAVDRSGHLYVASGSGQWTEIRSYDLSTFAEIAASGIRQASYIQMHPVLNKLYTITTDTSPRDLSAYNLTNGQYVDPSYPGGYDSPYHGDYSMAKNFTISPDGAYIFNGFGSVFMATNNKYDDMKYVYGLGQAFADIAFDLPNNKFYTAEKSAVQVYDYSNFTQTGFYHLDGTAKYVFNDTDQLFVISALAGKNILEIVEKDAIEVPAPVGVSGIQLDGI</sequence>
<feature type="domain" description="SLH" evidence="3">
    <location>
        <begin position="89"/>
        <end position="152"/>
    </location>
</feature>
<proteinExistence type="predicted"/>
<evidence type="ECO:0000256" key="1">
    <source>
        <dbReference type="SAM" id="MobiDB-lite"/>
    </source>
</evidence>
<feature type="domain" description="SLH" evidence="3">
    <location>
        <begin position="153"/>
        <end position="216"/>
    </location>
</feature>
<dbReference type="AlphaFoldDB" id="A0A3N9NYZ5"/>
<dbReference type="Gene3D" id="2.60.40.10">
    <property type="entry name" value="Immunoglobulins"/>
    <property type="match status" value="1"/>
</dbReference>
<dbReference type="PROSITE" id="PS51272">
    <property type="entry name" value="SLH"/>
    <property type="match status" value="3"/>
</dbReference>
<dbReference type="OrthoDB" id="185675at2"/>
<comment type="caution">
    <text evidence="4">The sequence shown here is derived from an EMBL/GenBank/DDBJ whole genome shotgun (WGS) entry which is preliminary data.</text>
</comment>
<dbReference type="InterPro" id="IPR036116">
    <property type="entry name" value="FN3_sf"/>
</dbReference>